<proteinExistence type="predicted"/>
<feature type="region of interest" description="Disordered" evidence="1">
    <location>
        <begin position="24"/>
        <end position="50"/>
    </location>
</feature>
<dbReference type="GeneID" id="76214052"/>
<evidence type="ECO:0000256" key="1">
    <source>
        <dbReference type="SAM" id="MobiDB-lite"/>
    </source>
</evidence>
<dbReference type="RefSeq" id="WP_083365900.1">
    <property type="nucleotide sequence ID" value="NZ_CP046874.1"/>
</dbReference>
<sequence length="69" mass="8065">MRLIRRISMMRVIRLIRYSRFPTTPKPAMTQRQNARIASRKLPQQARPTERLETISEIAVQVFAEEGAP</sequence>
<name>A0AAX2DF30_9PSED</name>
<organism evidence="2 3">
    <name type="scientific">Pseudomonas mediterranea</name>
    <dbReference type="NCBI Taxonomy" id="183795"/>
    <lineage>
        <taxon>Bacteria</taxon>
        <taxon>Pseudomonadati</taxon>
        <taxon>Pseudomonadota</taxon>
        <taxon>Gammaproteobacteria</taxon>
        <taxon>Pseudomonadales</taxon>
        <taxon>Pseudomonadaceae</taxon>
        <taxon>Pseudomonas</taxon>
    </lineage>
</organism>
<dbReference type="AlphaFoldDB" id="A0AAX2DF30"/>
<dbReference type="Proteomes" id="UP000183772">
    <property type="component" value="Chromosome I"/>
</dbReference>
<dbReference type="EMBL" id="LT629790">
    <property type="protein sequence ID" value="SDU65137.1"/>
    <property type="molecule type" value="Genomic_DNA"/>
</dbReference>
<gene>
    <name evidence="2" type="ORF">SAMN05216476_3991</name>
</gene>
<accession>A0AAX2DF30</accession>
<evidence type="ECO:0000313" key="2">
    <source>
        <dbReference type="EMBL" id="SDU65137.1"/>
    </source>
</evidence>
<reference evidence="2 3" key="1">
    <citation type="submission" date="2016-10" db="EMBL/GenBank/DDBJ databases">
        <authorList>
            <person name="Varghese N."/>
            <person name="Submissions S."/>
        </authorList>
    </citation>
    <scope>NUCLEOTIDE SEQUENCE [LARGE SCALE GENOMIC DNA]</scope>
    <source>
        <strain evidence="2 3">DSM 16733</strain>
    </source>
</reference>
<evidence type="ECO:0000313" key="3">
    <source>
        <dbReference type="Proteomes" id="UP000183772"/>
    </source>
</evidence>
<evidence type="ECO:0008006" key="4">
    <source>
        <dbReference type="Google" id="ProtNLM"/>
    </source>
</evidence>
<keyword evidence="3" id="KW-1185">Reference proteome</keyword>
<protein>
    <recommendedName>
        <fullName evidence="4">TetR family transcriptional regulator</fullName>
    </recommendedName>
</protein>